<dbReference type="GO" id="GO:0008422">
    <property type="term" value="F:beta-glucosidase activity"/>
    <property type="evidence" value="ECO:0007669"/>
    <property type="project" value="UniProtKB-EC"/>
</dbReference>
<keyword evidence="7 10" id="KW-0326">Glycosidase</keyword>
<dbReference type="RefSeq" id="WP_086763187.1">
    <property type="nucleotide sequence ID" value="NZ_JAGJBZ010000001.1"/>
</dbReference>
<evidence type="ECO:0000256" key="5">
    <source>
        <dbReference type="ARBA" id="ARBA00023001"/>
    </source>
</evidence>
<dbReference type="EMBL" id="JARAVY010000003">
    <property type="protein sequence ID" value="MDX2908903.1"/>
    <property type="molecule type" value="Genomic_DNA"/>
</dbReference>
<accession>A0ABU4L183</accession>
<dbReference type="NCBIfam" id="TIGR03356">
    <property type="entry name" value="BGL"/>
    <property type="match status" value="1"/>
</dbReference>
<dbReference type="InterPro" id="IPR017736">
    <property type="entry name" value="Glyco_hydro_1_beta-glucosidase"/>
</dbReference>
<dbReference type="Gene3D" id="3.20.20.80">
    <property type="entry name" value="Glycosidases"/>
    <property type="match status" value="1"/>
</dbReference>
<dbReference type="InterPro" id="IPR018120">
    <property type="entry name" value="Glyco_hydro_1_AS"/>
</dbReference>
<keyword evidence="6" id="KW-0119">Carbohydrate metabolism</keyword>
<dbReference type="InterPro" id="IPR001360">
    <property type="entry name" value="Glyco_hydro_1"/>
</dbReference>
<dbReference type="PROSITE" id="PS00653">
    <property type="entry name" value="GLYCOSYL_HYDROL_F1_2"/>
    <property type="match status" value="1"/>
</dbReference>
<reference evidence="11 12" key="1">
    <citation type="journal article" date="2023" name="Microb. Genom.">
        <title>Mesoterricola silvestris gen. nov., sp. nov., Mesoterricola sediminis sp. nov., Geothrix oryzae sp. nov., Geothrix edaphica sp. nov., Geothrix rubra sp. nov., and Geothrix limicola sp. nov., six novel members of Acidobacteriota isolated from soils.</title>
        <authorList>
            <person name="Weisberg A.J."/>
            <person name="Pearce E."/>
            <person name="Kramer C.G."/>
            <person name="Chang J.H."/>
            <person name="Clarke C.R."/>
        </authorList>
    </citation>
    <scope>NUCLEOTIDE SEQUENCE [LARGE SCALE GENOMIC DNA]</scope>
    <source>
        <strain evidence="11 12">NRRL_B-2795</strain>
    </source>
</reference>
<protein>
    <recommendedName>
        <fullName evidence="3 10">Beta-glucosidase</fullName>
        <ecNumber evidence="3 10">3.2.1.21</ecNumber>
    </recommendedName>
</protein>
<dbReference type="PANTHER" id="PTHR10353:SF36">
    <property type="entry name" value="LP05116P"/>
    <property type="match status" value="1"/>
</dbReference>
<dbReference type="Proteomes" id="UP001271723">
    <property type="component" value="Unassembled WGS sequence"/>
</dbReference>
<dbReference type="Pfam" id="PF00232">
    <property type="entry name" value="Glyco_hydro_1"/>
    <property type="match status" value="1"/>
</dbReference>
<comment type="caution">
    <text evidence="11">The sequence shown here is derived from an EMBL/GenBank/DDBJ whole genome shotgun (WGS) entry which is preliminary data.</text>
</comment>
<dbReference type="InterPro" id="IPR017853">
    <property type="entry name" value="GH"/>
</dbReference>
<organism evidence="11 12">
    <name type="scientific">Streptomyces griseiscabiei</name>
    <dbReference type="NCBI Taxonomy" id="2993540"/>
    <lineage>
        <taxon>Bacteria</taxon>
        <taxon>Bacillati</taxon>
        <taxon>Actinomycetota</taxon>
        <taxon>Actinomycetes</taxon>
        <taxon>Kitasatosporales</taxon>
        <taxon>Streptomycetaceae</taxon>
        <taxon>Streptomyces</taxon>
    </lineage>
</organism>
<evidence type="ECO:0000313" key="12">
    <source>
        <dbReference type="Proteomes" id="UP001271723"/>
    </source>
</evidence>
<dbReference type="PRINTS" id="PR00131">
    <property type="entry name" value="GLHYDRLASE1"/>
</dbReference>
<evidence type="ECO:0000256" key="10">
    <source>
        <dbReference type="RuleBase" id="RU361175"/>
    </source>
</evidence>
<evidence type="ECO:0000256" key="1">
    <source>
        <dbReference type="ARBA" id="ARBA00000448"/>
    </source>
</evidence>
<evidence type="ECO:0000256" key="4">
    <source>
        <dbReference type="ARBA" id="ARBA00022801"/>
    </source>
</evidence>
<evidence type="ECO:0000256" key="6">
    <source>
        <dbReference type="ARBA" id="ARBA00023277"/>
    </source>
</evidence>
<dbReference type="PROSITE" id="PS00572">
    <property type="entry name" value="GLYCOSYL_HYDROL_F1_1"/>
    <property type="match status" value="1"/>
</dbReference>
<name>A0ABU4L183_9ACTN</name>
<keyword evidence="4 10" id="KW-0378">Hydrolase</keyword>
<evidence type="ECO:0000256" key="2">
    <source>
        <dbReference type="ARBA" id="ARBA00010838"/>
    </source>
</evidence>
<proteinExistence type="inferred from homology"/>
<evidence type="ECO:0000256" key="7">
    <source>
        <dbReference type="ARBA" id="ARBA00023295"/>
    </source>
</evidence>
<evidence type="ECO:0000256" key="9">
    <source>
        <dbReference type="PROSITE-ProRule" id="PRU10055"/>
    </source>
</evidence>
<keyword evidence="12" id="KW-1185">Reference proteome</keyword>
<gene>
    <name evidence="11" type="ORF">PV517_09355</name>
</gene>
<dbReference type="SUPFAM" id="SSF51445">
    <property type="entry name" value="(Trans)glycosidases"/>
    <property type="match status" value="1"/>
</dbReference>
<comment type="similarity">
    <text evidence="2 10">Belongs to the glycosyl hydrolase 1 family.</text>
</comment>
<sequence>MPEPVNPVTPVTFPPAFLWGAATSAYQIEGAVREDGRTPSIWDTFSHTPGKTAGGETGDIAVDHYHRYRDDVALMADLGLTSYRFSISWSRVQPTGRGPAIQRGLDFYRRLVDELLEKGIKPAVTLYHWDLPQELEDAGGWPERDVVHRFAEYARIVGEALGDRVEQWITLNEPWCTAFLGYGSGVHAPGRTDPVASLRAAHHLNVAHGLGVSALRSAMPARNSIAVSLNSSVVRPVTNAPEDLAAARRIDDLANGVFHGPMLHGAYPETLLAATSSLTDWSFVLDGDLATANQPLDALGLNYYTPTLVGAADADLQGPRADGHGASAHSPWPGADDVLFHQTPGERTEMGWTIDPTGLHELIMRYAREEAPGLPLYITENGAAYDDKMDADGRVHDPERIAYLHGHLRAVRRAIAEGADVRGYYLWSLMDNFEWAYGYGKRFGAVYVDYATLTRTPKSSAYWYGQAAKTGALPPLATSSA</sequence>
<dbReference type="PANTHER" id="PTHR10353">
    <property type="entry name" value="GLYCOSYL HYDROLASE"/>
    <property type="match status" value="1"/>
</dbReference>
<keyword evidence="8" id="KW-0624">Polysaccharide degradation</keyword>
<evidence type="ECO:0000256" key="8">
    <source>
        <dbReference type="ARBA" id="ARBA00023326"/>
    </source>
</evidence>
<dbReference type="InterPro" id="IPR033132">
    <property type="entry name" value="GH_1_N_CS"/>
</dbReference>
<feature type="active site" description="Nucleophile" evidence="9">
    <location>
        <position position="380"/>
    </location>
</feature>
<evidence type="ECO:0000256" key="3">
    <source>
        <dbReference type="ARBA" id="ARBA00012744"/>
    </source>
</evidence>
<keyword evidence="5" id="KW-0136">Cellulose degradation</keyword>
<dbReference type="EC" id="3.2.1.21" evidence="3 10"/>
<evidence type="ECO:0000313" key="11">
    <source>
        <dbReference type="EMBL" id="MDX2908903.1"/>
    </source>
</evidence>
<comment type="catalytic activity">
    <reaction evidence="1 10">
        <text>Hydrolysis of terminal, non-reducing beta-D-glucosyl residues with release of beta-D-glucose.</text>
        <dbReference type="EC" id="3.2.1.21"/>
    </reaction>
</comment>